<dbReference type="Gene3D" id="2.120.10.30">
    <property type="entry name" value="TolB, C-terminal domain"/>
    <property type="match status" value="1"/>
</dbReference>
<organism evidence="2 3">
    <name type="scientific">Corallincola platygyrae</name>
    <dbReference type="NCBI Taxonomy" id="1193278"/>
    <lineage>
        <taxon>Bacteria</taxon>
        <taxon>Pseudomonadati</taxon>
        <taxon>Pseudomonadota</taxon>
        <taxon>Gammaproteobacteria</taxon>
        <taxon>Alteromonadales</taxon>
        <taxon>Psychromonadaceae</taxon>
        <taxon>Corallincola</taxon>
    </lineage>
</organism>
<dbReference type="InterPro" id="IPR011041">
    <property type="entry name" value="Quinoprot_gluc/sorb_DH_b-prop"/>
</dbReference>
<dbReference type="EMBL" id="JBHUHT010000004">
    <property type="protein sequence ID" value="MFD2094589.1"/>
    <property type="molecule type" value="Genomic_DNA"/>
</dbReference>
<dbReference type="Pfam" id="PF07995">
    <property type="entry name" value="GSDH"/>
    <property type="match status" value="1"/>
</dbReference>
<dbReference type="RefSeq" id="WP_345338756.1">
    <property type="nucleotide sequence ID" value="NZ_BAABLI010000007.1"/>
</dbReference>
<name>A0ABW4XII4_9GAMM</name>
<dbReference type="InterPro" id="IPR012938">
    <property type="entry name" value="Glc/Sorbosone_DH"/>
</dbReference>
<protein>
    <submittedName>
        <fullName evidence="2">PQQ-dependent sugar dehydrogenase</fullName>
    </submittedName>
</protein>
<dbReference type="SUPFAM" id="SSF50952">
    <property type="entry name" value="Soluble quinoprotein glucose dehydrogenase"/>
    <property type="match status" value="1"/>
</dbReference>
<evidence type="ECO:0000313" key="2">
    <source>
        <dbReference type="EMBL" id="MFD2094589.1"/>
    </source>
</evidence>
<evidence type="ECO:0000259" key="1">
    <source>
        <dbReference type="Pfam" id="PF07995"/>
    </source>
</evidence>
<comment type="caution">
    <text evidence="2">The sequence shown here is derived from an EMBL/GenBank/DDBJ whole genome shotgun (WGS) entry which is preliminary data.</text>
</comment>
<dbReference type="InterPro" id="IPR011042">
    <property type="entry name" value="6-blade_b-propeller_TolB-like"/>
</dbReference>
<keyword evidence="3" id="KW-1185">Reference proteome</keyword>
<reference evidence="3" key="1">
    <citation type="journal article" date="2019" name="Int. J. Syst. Evol. Microbiol.">
        <title>The Global Catalogue of Microorganisms (GCM) 10K type strain sequencing project: providing services to taxonomists for standard genome sequencing and annotation.</title>
        <authorList>
            <consortium name="The Broad Institute Genomics Platform"/>
            <consortium name="The Broad Institute Genome Sequencing Center for Infectious Disease"/>
            <person name="Wu L."/>
            <person name="Ma J."/>
        </authorList>
    </citation>
    <scope>NUCLEOTIDE SEQUENCE [LARGE SCALE GENOMIC DNA]</scope>
    <source>
        <strain evidence="3">CGMCC 1.10992</strain>
    </source>
</reference>
<dbReference type="PANTHER" id="PTHR19328:SF75">
    <property type="entry name" value="ALDOSE SUGAR DEHYDROGENASE YLII"/>
    <property type="match status" value="1"/>
</dbReference>
<accession>A0ABW4XII4</accession>
<gene>
    <name evidence="2" type="ORF">ACFSJ3_01210</name>
</gene>
<feature type="domain" description="Glucose/Sorbosone dehydrogenase" evidence="1">
    <location>
        <begin position="39"/>
        <end position="331"/>
    </location>
</feature>
<dbReference type="Proteomes" id="UP001597380">
    <property type="component" value="Unassembled WGS sequence"/>
</dbReference>
<proteinExistence type="predicted"/>
<dbReference type="PANTHER" id="PTHR19328">
    <property type="entry name" value="HEDGEHOG-INTERACTING PROTEIN"/>
    <property type="match status" value="1"/>
</dbReference>
<evidence type="ECO:0000313" key="3">
    <source>
        <dbReference type="Proteomes" id="UP001597380"/>
    </source>
</evidence>
<sequence length="374" mass="41801">MGCFRFVAVLAGVWLGLFSNALAVEKVELKPVFSELRFEVPLYLTHAGDDSNRLFVVEQTGKIKVFQNSDAVTQAQVFFDINKATKNRFTLSNEEGLLGLAFDPEFKTNQTFYVYYSAVKPRRSVIAKYRVQQGNPNLTDYQSEQVILEVPQDYRNHNGGMLAFGPDGYLYVGLGDGGSAGDPLNRAQDMTQLLGKILRIDGNGNPAPGNPFITNPQVRDEIWAHGLRNPWRFSFDRKTNKLWAADVGQNAWEEVNLIEPGINYGWPWYEATHEFRDVSDAPADLQMPVIEYSHDWGQSITGGYVYRGQGSPALNGWYFFADYVSGRVWAADTAKTPLAPIEVARSTSPSSFGEDQAGELYLVSHTGSIYHVVK</sequence>